<proteinExistence type="predicted"/>
<evidence type="ECO:0000313" key="2">
    <source>
        <dbReference type="Proteomes" id="UP001057402"/>
    </source>
</evidence>
<sequence length="132" mass="15390">MELYPRVHDLFWPAFFHHFVCECWQVSSCRRLPRVIVFPAPDDLQQHHAITVDITLFGNGVVGDPLGSQVPPRAPQRRIHKALLPTHQLCQTEIRDFGHKVIVKEDILRLHITVYYLELAFLMEISQPFRSP</sequence>
<protein>
    <submittedName>
        <fullName evidence="1">Uncharacterized protein</fullName>
    </submittedName>
</protein>
<accession>A0ACB9MPG9</accession>
<reference evidence="2" key="1">
    <citation type="journal article" date="2023" name="Front. Plant Sci.">
        <title>Chromosomal-level genome assembly of Melastoma candidum provides insights into trichome evolution.</title>
        <authorList>
            <person name="Zhong Y."/>
            <person name="Wu W."/>
            <person name="Sun C."/>
            <person name="Zou P."/>
            <person name="Liu Y."/>
            <person name="Dai S."/>
            <person name="Zhou R."/>
        </authorList>
    </citation>
    <scope>NUCLEOTIDE SEQUENCE [LARGE SCALE GENOMIC DNA]</scope>
</reference>
<dbReference type="EMBL" id="CM042888">
    <property type="protein sequence ID" value="KAI4325254.1"/>
    <property type="molecule type" value="Genomic_DNA"/>
</dbReference>
<name>A0ACB9MPG9_9MYRT</name>
<comment type="caution">
    <text evidence="1">The sequence shown here is derived from an EMBL/GenBank/DDBJ whole genome shotgun (WGS) entry which is preliminary data.</text>
</comment>
<gene>
    <name evidence="1" type="ORF">MLD38_030668</name>
</gene>
<organism evidence="1 2">
    <name type="scientific">Melastoma candidum</name>
    <dbReference type="NCBI Taxonomy" id="119954"/>
    <lineage>
        <taxon>Eukaryota</taxon>
        <taxon>Viridiplantae</taxon>
        <taxon>Streptophyta</taxon>
        <taxon>Embryophyta</taxon>
        <taxon>Tracheophyta</taxon>
        <taxon>Spermatophyta</taxon>
        <taxon>Magnoliopsida</taxon>
        <taxon>eudicotyledons</taxon>
        <taxon>Gunneridae</taxon>
        <taxon>Pentapetalae</taxon>
        <taxon>rosids</taxon>
        <taxon>malvids</taxon>
        <taxon>Myrtales</taxon>
        <taxon>Melastomataceae</taxon>
        <taxon>Melastomatoideae</taxon>
        <taxon>Melastomateae</taxon>
        <taxon>Melastoma</taxon>
    </lineage>
</organism>
<keyword evidence="2" id="KW-1185">Reference proteome</keyword>
<evidence type="ECO:0000313" key="1">
    <source>
        <dbReference type="EMBL" id="KAI4325254.1"/>
    </source>
</evidence>
<dbReference type="Proteomes" id="UP001057402">
    <property type="component" value="Chromosome 9"/>
</dbReference>